<evidence type="ECO:0000256" key="3">
    <source>
        <dbReference type="ARBA" id="ARBA00022729"/>
    </source>
</evidence>
<dbReference type="PROSITE" id="PS51767">
    <property type="entry name" value="PEPTIDASE_A1"/>
    <property type="match status" value="1"/>
</dbReference>
<dbReference type="Gene3D" id="2.40.70.10">
    <property type="entry name" value="Acid Proteases"/>
    <property type="match status" value="1"/>
</dbReference>
<keyword evidence="5" id="KW-0378">Hydrolase</keyword>
<feature type="domain" description="Peptidase A1" evidence="8">
    <location>
        <begin position="1"/>
        <end position="244"/>
    </location>
</feature>
<evidence type="ECO:0000256" key="2">
    <source>
        <dbReference type="ARBA" id="ARBA00022670"/>
    </source>
</evidence>
<sequence length="326" mass="36145">MVGKPTGLAYPVIAQPDRNVVSWLDAAKRLRNYQSITFALELCGSVGDGDRQTGMFEIVENRTERAELWTSPIVREWFYELLLLGISIGNQTVDLPCWKFNTNNTIVDSGTTSLMLPTEVFSVVVKLLNSSIMQQQRLSVSDDFLLMQKMLCWNQPLDWTVFPSISLSLAHSDNLYFVLDLPPESYIKKVSDNLDVSNNLEKSGAQNCYRFCVEPSETGTVLGVVVMEGYRVVFNQSSKTVGFAKSVCGPAVGLSGPFETKDVQSCAGRAPVPSVSALTVAAYVIAALLSVYGVLVGYILCHWLWETYIKQKWLQSMSETNVMSSD</sequence>
<feature type="transmembrane region" description="Helical" evidence="7">
    <location>
        <begin position="280"/>
        <end position="305"/>
    </location>
</feature>
<dbReference type="PANTHER" id="PTHR47965:SF12">
    <property type="entry name" value="ASPARTIC PROTEINASE 3-RELATED"/>
    <property type="match status" value="1"/>
</dbReference>
<evidence type="ECO:0000313" key="10">
    <source>
        <dbReference type="Proteomes" id="UP000502823"/>
    </source>
</evidence>
<evidence type="ECO:0000313" key="9">
    <source>
        <dbReference type="EMBL" id="GFG29913.1"/>
    </source>
</evidence>
<dbReference type="AlphaFoldDB" id="A0A6L2PBN4"/>
<evidence type="ECO:0000259" key="8">
    <source>
        <dbReference type="PROSITE" id="PS51767"/>
    </source>
</evidence>
<evidence type="ECO:0000256" key="5">
    <source>
        <dbReference type="ARBA" id="ARBA00022801"/>
    </source>
</evidence>
<dbReference type="InterPro" id="IPR001461">
    <property type="entry name" value="Aspartic_peptidase_A1"/>
</dbReference>
<dbReference type="InParanoid" id="A0A6L2PBN4"/>
<dbReference type="GO" id="GO:0005802">
    <property type="term" value="C:trans-Golgi network"/>
    <property type="evidence" value="ECO:0007669"/>
    <property type="project" value="TreeGrafter"/>
</dbReference>
<dbReference type="PANTHER" id="PTHR47965">
    <property type="entry name" value="ASPARTYL PROTEASE-RELATED"/>
    <property type="match status" value="1"/>
</dbReference>
<gene>
    <name evidence="9" type="ORF">Cfor_09931</name>
</gene>
<dbReference type="GO" id="GO:0004190">
    <property type="term" value="F:aspartic-type endopeptidase activity"/>
    <property type="evidence" value="ECO:0007669"/>
    <property type="project" value="UniProtKB-KW"/>
</dbReference>
<evidence type="ECO:0000256" key="1">
    <source>
        <dbReference type="ARBA" id="ARBA00007447"/>
    </source>
</evidence>
<keyword evidence="10" id="KW-1185">Reference proteome</keyword>
<comment type="caution">
    <text evidence="9">The sequence shown here is derived from an EMBL/GenBank/DDBJ whole genome shotgun (WGS) entry which is preliminary data.</text>
</comment>
<dbReference type="GO" id="GO:0005886">
    <property type="term" value="C:plasma membrane"/>
    <property type="evidence" value="ECO:0007669"/>
    <property type="project" value="TreeGrafter"/>
</dbReference>
<organism evidence="9 10">
    <name type="scientific">Coptotermes formosanus</name>
    <name type="common">Formosan subterranean termite</name>
    <dbReference type="NCBI Taxonomy" id="36987"/>
    <lineage>
        <taxon>Eukaryota</taxon>
        <taxon>Metazoa</taxon>
        <taxon>Ecdysozoa</taxon>
        <taxon>Arthropoda</taxon>
        <taxon>Hexapoda</taxon>
        <taxon>Insecta</taxon>
        <taxon>Pterygota</taxon>
        <taxon>Neoptera</taxon>
        <taxon>Polyneoptera</taxon>
        <taxon>Dictyoptera</taxon>
        <taxon>Blattodea</taxon>
        <taxon>Blattoidea</taxon>
        <taxon>Termitoidae</taxon>
        <taxon>Rhinotermitidae</taxon>
        <taxon>Coptotermes</taxon>
    </lineage>
</organism>
<name>A0A6L2PBN4_COPFO</name>
<keyword evidence="7" id="KW-0812">Transmembrane</keyword>
<comment type="similarity">
    <text evidence="1">Belongs to the peptidase A1 family.</text>
</comment>
<keyword evidence="4" id="KW-0064">Aspartyl protease</keyword>
<dbReference type="Pfam" id="PF14541">
    <property type="entry name" value="TAXi_C"/>
    <property type="match status" value="1"/>
</dbReference>
<reference evidence="10" key="1">
    <citation type="submission" date="2020-01" db="EMBL/GenBank/DDBJ databases">
        <title>Draft genome sequence of the Termite Coptotermes fromosanus.</title>
        <authorList>
            <person name="Itakura S."/>
            <person name="Yosikawa Y."/>
            <person name="Umezawa K."/>
        </authorList>
    </citation>
    <scope>NUCLEOTIDE SEQUENCE [LARGE SCALE GENOMIC DNA]</scope>
</reference>
<evidence type="ECO:0000256" key="7">
    <source>
        <dbReference type="SAM" id="Phobius"/>
    </source>
</evidence>
<keyword evidence="7" id="KW-1133">Transmembrane helix</keyword>
<dbReference type="OrthoDB" id="2747330at2759"/>
<protein>
    <recommendedName>
        <fullName evidence="8">Peptidase A1 domain-containing protein</fullName>
    </recommendedName>
</protein>
<dbReference type="EMBL" id="BLKM01000181">
    <property type="protein sequence ID" value="GFG29913.1"/>
    <property type="molecule type" value="Genomic_DNA"/>
</dbReference>
<keyword evidence="2" id="KW-0645">Protease</keyword>
<dbReference type="GO" id="GO:0006509">
    <property type="term" value="P:membrane protein ectodomain proteolysis"/>
    <property type="evidence" value="ECO:0007669"/>
    <property type="project" value="TreeGrafter"/>
</dbReference>
<dbReference type="SUPFAM" id="SSF50630">
    <property type="entry name" value="Acid proteases"/>
    <property type="match status" value="1"/>
</dbReference>
<dbReference type="InterPro" id="IPR021109">
    <property type="entry name" value="Peptidase_aspartic_dom_sf"/>
</dbReference>
<evidence type="ECO:0000256" key="6">
    <source>
        <dbReference type="ARBA" id="ARBA00023145"/>
    </source>
</evidence>
<keyword evidence="7" id="KW-0472">Membrane</keyword>
<dbReference type="InterPro" id="IPR033121">
    <property type="entry name" value="PEPTIDASE_A1"/>
</dbReference>
<keyword evidence="3" id="KW-0732">Signal</keyword>
<dbReference type="Proteomes" id="UP000502823">
    <property type="component" value="Unassembled WGS sequence"/>
</dbReference>
<accession>A0A6L2PBN4</accession>
<proteinExistence type="inferred from homology"/>
<dbReference type="InterPro" id="IPR032799">
    <property type="entry name" value="TAXi_C"/>
</dbReference>
<evidence type="ECO:0000256" key="4">
    <source>
        <dbReference type="ARBA" id="ARBA00022750"/>
    </source>
</evidence>
<dbReference type="GO" id="GO:0005768">
    <property type="term" value="C:endosome"/>
    <property type="evidence" value="ECO:0007669"/>
    <property type="project" value="TreeGrafter"/>
</dbReference>
<dbReference type="GO" id="GO:0050435">
    <property type="term" value="P:amyloid-beta metabolic process"/>
    <property type="evidence" value="ECO:0007669"/>
    <property type="project" value="TreeGrafter"/>
</dbReference>
<keyword evidence="6" id="KW-0865">Zymogen</keyword>